<protein>
    <recommendedName>
        <fullName evidence="7">TLC domain-containing protein</fullName>
    </recommendedName>
</protein>
<dbReference type="OMA" id="AWKWRNV"/>
<evidence type="ECO:0000313" key="9">
    <source>
        <dbReference type="Proteomes" id="UP000007875"/>
    </source>
</evidence>
<dbReference type="Pfam" id="PF03798">
    <property type="entry name" value="TRAM_LAG1_CLN8"/>
    <property type="match status" value="1"/>
</dbReference>
<organism evidence="8 9">
    <name type="scientific">Ciona savignyi</name>
    <name type="common">Pacific transparent sea squirt</name>
    <dbReference type="NCBI Taxonomy" id="51511"/>
    <lineage>
        <taxon>Eukaryota</taxon>
        <taxon>Metazoa</taxon>
        <taxon>Chordata</taxon>
        <taxon>Tunicata</taxon>
        <taxon>Ascidiacea</taxon>
        <taxon>Phlebobranchia</taxon>
        <taxon>Cionidae</taxon>
        <taxon>Ciona</taxon>
    </lineage>
</organism>
<dbReference type="HOGENOM" id="CLU_056440_2_0_1"/>
<evidence type="ECO:0000256" key="4">
    <source>
        <dbReference type="ARBA" id="ARBA00023136"/>
    </source>
</evidence>
<sequence>MMGGSAISSSQDALTVASFAVLFKIISMLFIKYLPVSKHATAVGKQFRWYNISVSLLHSLISSIGALYCFYLDPDLTTDIINRYTPEAHLIACFSTGYFIHDFFEAIQRKKISVTWEIIIHHTVVVICFGISVFTHKYVGYVIVALLCEINSVFLHIRQILNLCGTCQTTGVYRFNGILNITSYVLFRI</sequence>
<reference evidence="8" key="2">
    <citation type="submission" date="2025-08" db="UniProtKB">
        <authorList>
            <consortium name="Ensembl"/>
        </authorList>
    </citation>
    <scope>IDENTIFICATION</scope>
</reference>
<evidence type="ECO:0000256" key="2">
    <source>
        <dbReference type="ARBA" id="ARBA00022692"/>
    </source>
</evidence>
<dbReference type="GO" id="GO:0055091">
    <property type="term" value="P:phospholipid homeostasis"/>
    <property type="evidence" value="ECO:0007669"/>
    <property type="project" value="TreeGrafter"/>
</dbReference>
<dbReference type="InterPro" id="IPR050846">
    <property type="entry name" value="TLCD"/>
</dbReference>
<keyword evidence="2 5" id="KW-0812">Transmembrane</keyword>
<dbReference type="PANTHER" id="PTHR13439">
    <property type="entry name" value="CT120 PROTEIN"/>
    <property type="match status" value="1"/>
</dbReference>
<evidence type="ECO:0000256" key="1">
    <source>
        <dbReference type="ARBA" id="ARBA00004141"/>
    </source>
</evidence>
<comment type="subcellular location">
    <subcellularLocation>
        <location evidence="1">Membrane</location>
        <topology evidence="1">Multi-pass membrane protein</topology>
    </subcellularLocation>
</comment>
<dbReference type="PROSITE" id="PS50922">
    <property type="entry name" value="TLC"/>
    <property type="match status" value="1"/>
</dbReference>
<dbReference type="InterPro" id="IPR006634">
    <property type="entry name" value="TLC-dom"/>
</dbReference>
<dbReference type="GO" id="GO:0097035">
    <property type="term" value="P:regulation of membrane lipid distribution"/>
    <property type="evidence" value="ECO:0007669"/>
    <property type="project" value="TreeGrafter"/>
</dbReference>
<reference evidence="8" key="3">
    <citation type="submission" date="2025-09" db="UniProtKB">
        <authorList>
            <consortium name="Ensembl"/>
        </authorList>
    </citation>
    <scope>IDENTIFICATION</scope>
</reference>
<name>H2ZDG0_CIOSA</name>
<evidence type="ECO:0000256" key="5">
    <source>
        <dbReference type="PROSITE-ProRule" id="PRU00205"/>
    </source>
</evidence>
<feature type="transmembrane region" description="Helical" evidence="6">
    <location>
        <begin position="47"/>
        <end position="68"/>
    </location>
</feature>
<dbReference type="eggNOG" id="KOG4474">
    <property type="taxonomic scope" value="Eukaryota"/>
</dbReference>
<dbReference type="GeneTree" id="ENSGT01010000222313"/>
<keyword evidence="3 6" id="KW-1133">Transmembrane helix</keyword>
<dbReference type="GO" id="GO:0005886">
    <property type="term" value="C:plasma membrane"/>
    <property type="evidence" value="ECO:0007669"/>
    <property type="project" value="TreeGrafter"/>
</dbReference>
<dbReference type="GO" id="GO:0071709">
    <property type="term" value="P:membrane assembly"/>
    <property type="evidence" value="ECO:0007669"/>
    <property type="project" value="TreeGrafter"/>
</dbReference>
<evidence type="ECO:0000256" key="3">
    <source>
        <dbReference type="ARBA" id="ARBA00022989"/>
    </source>
</evidence>
<dbReference type="Ensembl" id="ENSCSAVT00000015805.1">
    <property type="protein sequence ID" value="ENSCSAVP00000015626.1"/>
    <property type="gene ID" value="ENSCSAVG00000009185.1"/>
</dbReference>
<evidence type="ECO:0000256" key="6">
    <source>
        <dbReference type="SAM" id="Phobius"/>
    </source>
</evidence>
<dbReference type="SMART" id="SM00724">
    <property type="entry name" value="TLC"/>
    <property type="match status" value="1"/>
</dbReference>
<evidence type="ECO:0000259" key="7">
    <source>
        <dbReference type="PROSITE" id="PS50922"/>
    </source>
</evidence>
<feature type="domain" description="TLC" evidence="7">
    <location>
        <begin position="44"/>
        <end position="189"/>
    </location>
</feature>
<dbReference type="InParanoid" id="H2ZDG0"/>
<dbReference type="AlphaFoldDB" id="H2ZDG0"/>
<keyword evidence="4 5" id="KW-0472">Membrane</keyword>
<reference evidence="9" key="1">
    <citation type="submission" date="2003-08" db="EMBL/GenBank/DDBJ databases">
        <authorList>
            <person name="Birren B."/>
            <person name="Nusbaum C."/>
            <person name="Abebe A."/>
            <person name="Abouelleil A."/>
            <person name="Adekoya E."/>
            <person name="Ait-zahra M."/>
            <person name="Allen N."/>
            <person name="Allen T."/>
            <person name="An P."/>
            <person name="Anderson M."/>
            <person name="Anderson S."/>
            <person name="Arachchi H."/>
            <person name="Armbruster J."/>
            <person name="Bachantsang P."/>
            <person name="Baldwin J."/>
            <person name="Barry A."/>
            <person name="Bayul T."/>
            <person name="Blitshsteyn B."/>
            <person name="Bloom T."/>
            <person name="Blye J."/>
            <person name="Boguslavskiy L."/>
            <person name="Borowsky M."/>
            <person name="Boukhgalter B."/>
            <person name="Brunache A."/>
            <person name="Butler J."/>
            <person name="Calixte N."/>
            <person name="Calvo S."/>
            <person name="Camarata J."/>
            <person name="Campo K."/>
            <person name="Chang J."/>
            <person name="Cheshatsang Y."/>
            <person name="Citroen M."/>
            <person name="Collymore A."/>
            <person name="Considine T."/>
            <person name="Cook A."/>
            <person name="Cooke P."/>
            <person name="Corum B."/>
            <person name="Cuomo C."/>
            <person name="David R."/>
            <person name="Dawoe T."/>
            <person name="Degray S."/>
            <person name="Dodge S."/>
            <person name="Dooley K."/>
            <person name="Dorje P."/>
            <person name="Dorjee K."/>
            <person name="Dorris L."/>
            <person name="Duffey N."/>
            <person name="Dupes A."/>
            <person name="Elkins T."/>
            <person name="Engels R."/>
            <person name="Erickson J."/>
            <person name="Farina A."/>
            <person name="Faro S."/>
            <person name="Ferreira P."/>
            <person name="Fischer H."/>
            <person name="Fitzgerald M."/>
            <person name="Foley K."/>
            <person name="Gage D."/>
            <person name="Galagan J."/>
            <person name="Gearin G."/>
            <person name="Gnerre S."/>
            <person name="Gnirke A."/>
            <person name="Goyette A."/>
            <person name="Graham J."/>
            <person name="Grandbois E."/>
            <person name="Gyaltsen K."/>
            <person name="Hafez N."/>
            <person name="Hagopian D."/>
            <person name="Hagos B."/>
            <person name="Hall J."/>
            <person name="Hatcher B."/>
            <person name="Heller A."/>
            <person name="Higgins H."/>
            <person name="Honan T."/>
            <person name="Horn A."/>
            <person name="Houde N."/>
            <person name="Hughes L."/>
            <person name="Hulme W."/>
            <person name="Husby E."/>
            <person name="Iliev I."/>
            <person name="Jaffe D."/>
            <person name="Jones C."/>
            <person name="Kamal M."/>
            <person name="Kamat A."/>
            <person name="Kamvysselis M."/>
            <person name="Karlsson E."/>
            <person name="Kells C."/>
            <person name="Kieu A."/>
            <person name="Kisner P."/>
            <person name="Kodira C."/>
            <person name="Kulbokas E."/>
            <person name="Labutti K."/>
            <person name="Lama D."/>
            <person name="Landers T."/>
            <person name="Leger J."/>
            <person name="Levine S."/>
            <person name="Lewis D."/>
            <person name="Lewis T."/>
            <person name="Lindblad-toh K."/>
            <person name="Liu X."/>
            <person name="Lokyitsang T."/>
            <person name="Lokyitsang Y."/>
            <person name="Lucien O."/>
            <person name="Lui A."/>
            <person name="Ma L.J."/>
            <person name="Mabbitt R."/>
            <person name="Macdonald J."/>
            <person name="Maclean C."/>
            <person name="Major J."/>
            <person name="Manning J."/>
            <person name="Marabella R."/>
            <person name="Maru K."/>
            <person name="Matthews C."/>
            <person name="Mauceli E."/>
            <person name="Mccarthy M."/>
            <person name="Mcdonough S."/>
            <person name="Mcghee T."/>
            <person name="Meldrim J."/>
            <person name="Meneus L."/>
            <person name="Mesirov J."/>
            <person name="Mihalev A."/>
            <person name="Mihova T."/>
            <person name="Mikkelsen T."/>
            <person name="Mlenga V."/>
            <person name="Moru K."/>
            <person name="Mozes J."/>
            <person name="Mulrain L."/>
            <person name="Munson G."/>
            <person name="Naylor J."/>
            <person name="Newes C."/>
            <person name="Nguyen C."/>
            <person name="Nguyen N."/>
            <person name="Nguyen T."/>
            <person name="Nicol R."/>
            <person name="Nielsen C."/>
            <person name="Nizzari M."/>
            <person name="Norbu C."/>
            <person name="Norbu N."/>
            <person name="O'donnell P."/>
            <person name="Okoawo O."/>
            <person name="O'leary S."/>
            <person name="Omotosho B."/>
            <person name="O'neill K."/>
            <person name="Osman S."/>
            <person name="Parker S."/>
            <person name="Perrin D."/>
            <person name="Phunkhang P."/>
            <person name="Piqani B."/>
            <person name="Purcell S."/>
            <person name="Rachupka T."/>
            <person name="Ramasamy U."/>
            <person name="Rameau R."/>
            <person name="Ray V."/>
            <person name="Raymond C."/>
            <person name="Retta R."/>
            <person name="Richardson S."/>
            <person name="Rise C."/>
            <person name="Rodriguez J."/>
            <person name="Rogers J."/>
            <person name="Rogov P."/>
            <person name="Rutman M."/>
            <person name="Schupbach R."/>
            <person name="Seaman C."/>
            <person name="Settipalli S."/>
            <person name="Sharpe T."/>
            <person name="Sheridan J."/>
            <person name="Sherpa N."/>
            <person name="Shi J."/>
            <person name="Smirnov S."/>
            <person name="Smith C."/>
            <person name="Sougnez C."/>
            <person name="Spencer B."/>
            <person name="Stalker J."/>
            <person name="Stange-thomann N."/>
            <person name="Stavropoulos S."/>
            <person name="Stetson K."/>
            <person name="Stone C."/>
            <person name="Stone S."/>
            <person name="Stubbs M."/>
            <person name="Talamas J."/>
            <person name="Tchuinga P."/>
            <person name="Tenzing P."/>
            <person name="Tesfaye S."/>
            <person name="Theodore J."/>
            <person name="Thoulutsang Y."/>
            <person name="Topham K."/>
            <person name="Towey S."/>
            <person name="Tsamla T."/>
            <person name="Tsomo N."/>
            <person name="Vallee D."/>
            <person name="Vassiliev H."/>
            <person name="Venkataraman V."/>
            <person name="Vinson J."/>
            <person name="Vo A."/>
            <person name="Wade C."/>
            <person name="Wang S."/>
            <person name="Wangchuk T."/>
            <person name="Wangdi T."/>
            <person name="Whittaker C."/>
            <person name="Wilkinson J."/>
            <person name="Wu Y."/>
            <person name="Wyman D."/>
            <person name="Yadav S."/>
            <person name="Yang S."/>
            <person name="Yang X."/>
            <person name="Yeager S."/>
            <person name="Yee E."/>
            <person name="Young G."/>
            <person name="Zainoun J."/>
            <person name="Zembeck L."/>
            <person name="Zimmer A."/>
            <person name="Zody M."/>
            <person name="Lander E."/>
        </authorList>
    </citation>
    <scope>NUCLEOTIDE SEQUENCE [LARGE SCALE GENOMIC DNA]</scope>
</reference>
<dbReference type="Proteomes" id="UP000007875">
    <property type="component" value="Unassembled WGS sequence"/>
</dbReference>
<dbReference type="GO" id="GO:0007009">
    <property type="term" value="P:plasma membrane organization"/>
    <property type="evidence" value="ECO:0007669"/>
    <property type="project" value="TreeGrafter"/>
</dbReference>
<dbReference type="PANTHER" id="PTHR13439:SF4">
    <property type="entry name" value="TLC DOMAIN-CONTAINING PROTEIN"/>
    <property type="match status" value="1"/>
</dbReference>
<accession>H2ZDG0</accession>
<proteinExistence type="predicted"/>
<feature type="transmembrane region" description="Helical" evidence="6">
    <location>
        <begin position="114"/>
        <end position="132"/>
    </location>
</feature>
<evidence type="ECO:0000313" key="8">
    <source>
        <dbReference type="Ensembl" id="ENSCSAVP00000015626.1"/>
    </source>
</evidence>
<keyword evidence="9" id="KW-1185">Reference proteome</keyword>
<feature type="transmembrane region" description="Helical" evidence="6">
    <location>
        <begin position="13"/>
        <end position="35"/>
    </location>
</feature>